<keyword evidence="1" id="KW-0812">Transmembrane</keyword>
<keyword evidence="1" id="KW-1133">Transmembrane helix</keyword>
<evidence type="ECO:0000313" key="2">
    <source>
        <dbReference type="EMBL" id="RSU04862.1"/>
    </source>
</evidence>
<name>A0A430ACB8_9ENTE</name>
<dbReference type="OrthoDB" id="9993929at2"/>
<reference evidence="2 3" key="1">
    <citation type="submission" date="2017-05" db="EMBL/GenBank/DDBJ databases">
        <title>Vagococcus spp. assemblies.</title>
        <authorList>
            <person name="Gulvik C.A."/>
        </authorList>
    </citation>
    <scope>NUCLEOTIDE SEQUENCE [LARGE SCALE GENOMIC DNA]</scope>
    <source>
        <strain evidence="2 3">CCUG 41755</strain>
    </source>
</reference>
<keyword evidence="3" id="KW-1185">Reference proteome</keyword>
<dbReference type="Proteomes" id="UP000287101">
    <property type="component" value="Unassembled WGS sequence"/>
</dbReference>
<organism evidence="2 3">
    <name type="scientific">Vagococcus fessus</name>
    <dbReference type="NCBI Taxonomy" id="120370"/>
    <lineage>
        <taxon>Bacteria</taxon>
        <taxon>Bacillati</taxon>
        <taxon>Bacillota</taxon>
        <taxon>Bacilli</taxon>
        <taxon>Lactobacillales</taxon>
        <taxon>Enterococcaceae</taxon>
        <taxon>Vagococcus</taxon>
    </lineage>
</organism>
<accession>A0A430ACB8</accession>
<evidence type="ECO:0000313" key="3">
    <source>
        <dbReference type="Proteomes" id="UP000287101"/>
    </source>
</evidence>
<dbReference type="EMBL" id="NGJY01000001">
    <property type="protein sequence ID" value="RSU04862.1"/>
    <property type="molecule type" value="Genomic_DNA"/>
</dbReference>
<feature type="transmembrane region" description="Helical" evidence="1">
    <location>
        <begin position="12"/>
        <end position="36"/>
    </location>
</feature>
<keyword evidence="1" id="KW-0472">Membrane</keyword>
<evidence type="ECO:0000256" key="1">
    <source>
        <dbReference type="SAM" id="Phobius"/>
    </source>
</evidence>
<proteinExistence type="predicted"/>
<comment type="caution">
    <text evidence="2">The sequence shown here is derived from an EMBL/GenBank/DDBJ whole genome shotgun (WGS) entry which is preliminary data.</text>
</comment>
<feature type="transmembrane region" description="Helical" evidence="1">
    <location>
        <begin position="133"/>
        <end position="158"/>
    </location>
</feature>
<dbReference type="RefSeq" id="WP_126830548.1">
    <property type="nucleotide sequence ID" value="NZ_CBCRYB010000002.1"/>
</dbReference>
<feature type="transmembrane region" description="Helical" evidence="1">
    <location>
        <begin position="88"/>
        <end position="113"/>
    </location>
</feature>
<feature type="transmembrane region" description="Helical" evidence="1">
    <location>
        <begin position="56"/>
        <end position="76"/>
    </location>
</feature>
<feature type="transmembrane region" description="Helical" evidence="1">
    <location>
        <begin position="165"/>
        <end position="192"/>
    </location>
</feature>
<gene>
    <name evidence="2" type="ORF">CBF31_02255</name>
</gene>
<protein>
    <submittedName>
        <fullName evidence="2">Uncharacterized protein</fullName>
    </submittedName>
</protein>
<feature type="transmembrane region" description="Helical" evidence="1">
    <location>
        <begin position="212"/>
        <end position="229"/>
    </location>
</feature>
<sequence>MKIKPIFRYYFKIWLITTLIVSSFALLIDIIFPIAVDLINHVNWQGNFKASNGFTQSLWLVFIIVITNPIRKVFTLGAQFNISRKTQYVANAIGILFFAVTWVILYRVLYPIVLDYLFYYTDDVWKYTLAPTLALNFWLTRVVNIIELFLLGIVVWFCMAQTKRFSILAVFFVSLMVIILIPVLVIAVMNVTPNYIQIDIFDKFKLIFTNPIGFWLGIAATVALGLYVVRRTTRSLSMK</sequence>
<dbReference type="AlphaFoldDB" id="A0A430ACB8"/>